<sequence length="152" mass="16586">MTAEQRRLVTGHDENGTAVFVADGPTPNVWEAPDGGPVYELWKAADRAENAADFVDSILGETQFPPPAGGSVFRIVDFAPREPGEQIHMHRTPSLDYCYIIDGTIVAVLDDEERVLSAGDVLVQRGTNHGWRNESGKPCKVLFVLIDTDPIA</sequence>
<dbReference type="Proteomes" id="UP000320216">
    <property type="component" value="Chromosome"/>
</dbReference>
<dbReference type="Gene3D" id="2.60.120.10">
    <property type="entry name" value="Jelly Rolls"/>
    <property type="match status" value="1"/>
</dbReference>
<dbReference type="PANTHER" id="PTHR36156">
    <property type="entry name" value="SLR2101 PROTEIN"/>
    <property type="match status" value="1"/>
</dbReference>
<dbReference type="RefSeq" id="WP_146317673.1">
    <property type="nucleotide sequence ID" value="NZ_CP042305.1"/>
</dbReference>
<evidence type="ECO:0000259" key="1">
    <source>
        <dbReference type="Pfam" id="PF07883"/>
    </source>
</evidence>
<dbReference type="InterPro" id="IPR047142">
    <property type="entry name" value="OryJ/VirC-like"/>
</dbReference>
<dbReference type="Gene3D" id="2.20.70.150">
    <property type="match status" value="1"/>
</dbReference>
<evidence type="ECO:0000313" key="2">
    <source>
        <dbReference type="EMBL" id="QDZ13596.1"/>
    </source>
</evidence>
<gene>
    <name evidence="2" type="ORF">FPZ11_01175</name>
</gene>
<dbReference type="AlphaFoldDB" id="A0A5B8LZW4"/>
<dbReference type="CDD" id="cd02231">
    <property type="entry name" value="cupin_BLL6423-like"/>
    <property type="match status" value="1"/>
</dbReference>
<dbReference type="InterPro" id="IPR014710">
    <property type="entry name" value="RmlC-like_jellyroll"/>
</dbReference>
<feature type="domain" description="Cupin type-2" evidence="1">
    <location>
        <begin position="78"/>
        <end position="144"/>
    </location>
</feature>
<dbReference type="OrthoDB" id="713485at2"/>
<dbReference type="EMBL" id="CP042305">
    <property type="protein sequence ID" value="QDZ13596.1"/>
    <property type="molecule type" value="Genomic_DNA"/>
</dbReference>
<name>A0A5B8LZW4_9MICO</name>
<evidence type="ECO:0000313" key="3">
    <source>
        <dbReference type="Proteomes" id="UP000320216"/>
    </source>
</evidence>
<proteinExistence type="predicted"/>
<accession>A0A5B8LZW4</accession>
<dbReference type="PANTHER" id="PTHR36156:SF2">
    <property type="entry name" value="CUPIN TYPE-2 DOMAIN-CONTAINING PROTEIN"/>
    <property type="match status" value="1"/>
</dbReference>
<dbReference type="InterPro" id="IPR011051">
    <property type="entry name" value="RmlC_Cupin_sf"/>
</dbReference>
<organism evidence="2 3">
    <name type="scientific">Humibacter ginsenosidimutans</name>
    <dbReference type="NCBI Taxonomy" id="2599293"/>
    <lineage>
        <taxon>Bacteria</taxon>
        <taxon>Bacillati</taxon>
        <taxon>Actinomycetota</taxon>
        <taxon>Actinomycetes</taxon>
        <taxon>Micrococcales</taxon>
        <taxon>Microbacteriaceae</taxon>
        <taxon>Humibacter</taxon>
    </lineage>
</organism>
<dbReference type="KEGG" id="huw:FPZ11_01175"/>
<protein>
    <submittedName>
        <fullName evidence="2">Cupin domain-containing protein</fullName>
    </submittedName>
</protein>
<reference evidence="2 3" key="1">
    <citation type="submission" date="2019-07" db="EMBL/GenBank/DDBJ databases">
        <title>Full genome sequence of Humibacter sp. WJ7-1.</title>
        <authorList>
            <person name="Im W.-T."/>
        </authorList>
    </citation>
    <scope>NUCLEOTIDE SEQUENCE [LARGE SCALE GENOMIC DNA]</scope>
    <source>
        <strain evidence="2 3">WJ7-1</strain>
    </source>
</reference>
<dbReference type="Pfam" id="PF07883">
    <property type="entry name" value="Cupin_2"/>
    <property type="match status" value="1"/>
</dbReference>
<dbReference type="SUPFAM" id="SSF51182">
    <property type="entry name" value="RmlC-like cupins"/>
    <property type="match status" value="1"/>
</dbReference>
<dbReference type="InterPro" id="IPR013096">
    <property type="entry name" value="Cupin_2"/>
</dbReference>
<keyword evidence="3" id="KW-1185">Reference proteome</keyword>